<name>A0AAD9DQS8_9TELE</name>
<dbReference type="EMBL" id="JAROKS010000021">
    <property type="protein sequence ID" value="KAK1790636.1"/>
    <property type="molecule type" value="Genomic_DNA"/>
</dbReference>
<organism evidence="1 2">
    <name type="scientific">Electrophorus voltai</name>
    <dbReference type="NCBI Taxonomy" id="2609070"/>
    <lineage>
        <taxon>Eukaryota</taxon>
        <taxon>Metazoa</taxon>
        <taxon>Chordata</taxon>
        <taxon>Craniata</taxon>
        <taxon>Vertebrata</taxon>
        <taxon>Euteleostomi</taxon>
        <taxon>Actinopterygii</taxon>
        <taxon>Neopterygii</taxon>
        <taxon>Teleostei</taxon>
        <taxon>Ostariophysi</taxon>
        <taxon>Gymnotiformes</taxon>
        <taxon>Gymnotoidei</taxon>
        <taxon>Gymnotidae</taxon>
        <taxon>Electrophorus</taxon>
    </lineage>
</organism>
<dbReference type="Proteomes" id="UP001239994">
    <property type="component" value="Unassembled WGS sequence"/>
</dbReference>
<dbReference type="AlphaFoldDB" id="A0AAD9DQS8"/>
<comment type="caution">
    <text evidence="1">The sequence shown here is derived from an EMBL/GenBank/DDBJ whole genome shotgun (WGS) entry which is preliminary data.</text>
</comment>
<protein>
    <submittedName>
        <fullName evidence="1">Uncharacterized protein</fullName>
    </submittedName>
</protein>
<evidence type="ECO:0000313" key="2">
    <source>
        <dbReference type="Proteomes" id="UP001239994"/>
    </source>
</evidence>
<accession>A0AAD9DQS8</accession>
<gene>
    <name evidence="1" type="ORF">P4O66_014027</name>
</gene>
<evidence type="ECO:0000313" key="1">
    <source>
        <dbReference type="EMBL" id="KAK1790636.1"/>
    </source>
</evidence>
<reference evidence="1" key="1">
    <citation type="submission" date="2023-03" db="EMBL/GenBank/DDBJ databases">
        <title>Electrophorus voltai genome.</title>
        <authorList>
            <person name="Bian C."/>
        </authorList>
    </citation>
    <scope>NUCLEOTIDE SEQUENCE</scope>
    <source>
        <strain evidence="1">CB-2022</strain>
        <tissue evidence="1">Muscle</tissue>
    </source>
</reference>
<sequence>MLLHGNGSKSVSRRMSHVTLRPAGILTQMGAGQRRTLRKPALGGWCEEGGRPAPLRLYRRVSTTASTWEQLGQSAVIVARNCTPHGCRLDEWIVHFDLFTGKDSEEEEEVAVGVEKAFMDEFFEQ</sequence>
<keyword evidence="2" id="KW-1185">Reference proteome</keyword>
<feature type="non-terminal residue" evidence="1">
    <location>
        <position position="1"/>
    </location>
</feature>
<proteinExistence type="predicted"/>